<dbReference type="GO" id="GO:0005789">
    <property type="term" value="C:endoplasmic reticulum membrane"/>
    <property type="evidence" value="ECO:0007669"/>
    <property type="project" value="TreeGrafter"/>
</dbReference>
<dbReference type="EMBL" id="JABCKV010000008">
    <property type="protein sequence ID" value="KAG5647586.1"/>
    <property type="molecule type" value="Genomic_DNA"/>
</dbReference>
<dbReference type="PANTHER" id="PTHR31361">
    <property type="entry name" value="BETA-GLUCAN SYNTHESIS-ASSOCIATED PROTEIN KRE6-RELATED"/>
    <property type="match status" value="1"/>
</dbReference>
<evidence type="ECO:0000313" key="6">
    <source>
        <dbReference type="Proteomes" id="UP000775547"/>
    </source>
</evidence>
<dbReference type="FunFam" id="2.60.120.200:FF:000259">
    <property type="entry name" value="Chromosome 9, whole genome shotgun sequence"/>
    <property type="match status" value="1"/>
</dbReference>
<dbReference type="Proteomes" id="UP000775547">
    <property type="component" value="Unassembled WGS sequence"/>
</dbReference>
<evidence type="ECO:0000256" key="3">
    <source>
        <dbReference type="ARBA" id="ARBA00023180"/>
    </source>
</evidence>
<evidence type="ECO:0000313" key="5">
    <source>
        <dbReference type="EMBL" id="KAG5647586.1"/>
    </source>
</evidence>
<keyword evidence="6" id="KW-1185">Reference proteome</keyword>
<dbReference type="GO" id="GO:0005886">
    <property type="term" value="C:plasma membrane"/>
    <property type="evidence" value="ECO:0007669"/>
    <property type="project" value="TreeGrafter"/>
</dbReference>
<dbReference type="Gene3D" id="2.60.120.200">
    <property type="match status" value="1"/>
</dbReference>
<dbReference type="GO" id="GO:0015926">
    <property type="term" value="F:glucosidase activity"/>
    <property type="evidence" value="ECO:0007669"/>
    <property type="project" value="TreeGrafter"/>
</dbReference>
<comment type="caution">
    <text evidence="5">The sequence shown here is derived from an EMBL/GenBank/DDBJ whole genome shotgun (WGS) entry which is preliminary data.</text>
</comment>
<name>A0A9P7GCZ5_9AGAR</name>
<dbReference type="PANTHER" id="PTHR31361:SF1">
    <property type="entry name" value="BETA-GLUCAN SYNTHESIS-ASSOCIATED PROTEIN KRE6-RELATED"/>
    <property type="match status" value="1"/>
</dbReference>
<dbReference type="GO" id="GO:0006078">
    <property type="term" value="P:(1-&gt;6)-beta-D-glucan biosynthetic process"/>
    <property type="evidence" value="ECO:0007669"/>
    <property type="project" value="TreeGrafter"/>
</dbReference>
<dbReference type="InterPro" id="IPR013320">
    <property type="entry name" value="ConA-like_dom_sf"/>
</dbReference>
<sequence>MASVPNMHYISAGYPLISHFTTEKQSFMGGFNLGGINATGQVPSMPGNWGLIDLETPKSAYTKPSYRDPGKEMQLVFSDEFNVDGRSFYPGDDPYWEAVDLHYWAWPYTYDSCDVGTVPNQTVNGTPHAATVNGDTSAGGALSYLPGQRLSRCTCPGESHPGPLHADGTFVGRSAPEIDVFEAQVSGHPPTGQVSQSAQWAPFNERYLWKNGTDTTMIADATLTKLNPYLGGAFQQATSAVTETNQACYEFHGACFSVYGFEYKPGFDDAYISWIADGKVSWTLKQQGMDPDEQVKISGRPIPQEPLSRDWQYLIVNLGMSMNFGEVDLEHLKFPVTMRVDWIRVYQSKQGINVGCSPKNFPTEQYINK</sequence>
<keyword evidence="2" id="KW-0472">Membrane</keyword>
<dbReference type="SUPFAM" id="SSF49899">
    <property type="entry name" value="Concanavalin A-like lectins/glucanases"/>
    <property type="match status" value="1"/>
</dbReference>
<dbReference type="GO" id="GO:0031505">
    <property type="term" value="P:fungal-type cell wall organization"/>
    <property type="evidence" value="ECO:0007669"/>
    <property type="project" value="TreeGrafter"/>
</dbReference>
<accession>A0A9P7GCZ5</accession>
<proteinExistence type="predicted"/>
<reference evidence="5" key="1">
    <citation type="submission" date="2020-07" db="EMBL/GenBank/DDBJ databases">
        <authorList>
            <person name="Nieuwenhuis M."/>
            <person name="Van De Peppel L.J.J."/>
        </authorList>
    </citation>
    <scope>NUCLEOTIDE SEQUENCE</scope>
    <source>
        <strain evidence="5">AP01</strain>
        <tissue evidence="5">Mycelium</tissue>
    </source>
</reference>
<keyword evidence="3" id="KW-0325">Glycoprotein</keyword>
<organism evidence="5 6">
    <name type="scientific">Asterophora parasitica</name>
    <dbReference type="NCBI Taxonomy" id="117018"/>
    <lineage>
        <taxon>Eukaryota</taxon>
        <taxon>Fungi</taxon>
        <taxon>Dikarya</taxon>
        <taxon>Basidiomycota</taxon>
        <taxon>Agaricomycotina</taxon>
        <taxon>Agaricomycetes</taxon>
        <taxon>Agaricomycetidae</taxon>
        <taxon>Agaricales</taxon>
        <taxon>Tricholomatineae</taxon>
        <taxon>Lyophyllaceae</taxon>
        <taxon>Asterophora</taxon>
    </lineage>
</organism>
<evidence type="ECO:0000256" key="2">
    <source>
        <dbReference type="ARBA" id="ARBA00023136"/>
    </source>
</evidence>
<protein>
    <recommendedName>
        <fullName evidence="7">GH16 domain-containing protein</fullName>
    </recommendedName>
</protein>
<dbReference type="AlphaFoldDB" id="A0A9P7GCZ5"/>
<evidence type="ECO:0000256" key="4">
    <source>
        <dbReference type="ARBA" id="ARBA00023316"/>
    </source>
</evidence>
<evidence type="ECO:0008006" key="7">
    <source>
        <dbReference type="Google" id="ProtNLM"/>
    </source>
</evidence>
<gene>
    <name evidence="5" type="ORF">DXG03_008939</name>
</gene>
<evidence type="ECO:0000256" key="1">
    <source>
        <dbReference type="ARBA" id="ARBA00004370"/>
    </source>
</evidence>
<dbReference type="Pfam" id="PF03935">
    <property type="entry name" value="SKN1_KRE6_Sbg1"/>
    <property type="match status" value="2"/>
</dbReference>
<dbReference type="OrthoDB" id="412647at2759"/>
<keyword evidence="4" id="KW-0961">Cell wall biogenesis/degradation</keyword>
<dbReference type="InterPro" id="IPR005629">
    <property type="entry name" value="Skn1/Kre6/Sbg1"/>
</dbReference>
<reference evidence="5" key="2">
    <citation type="submission" date="2021-10" db="EMBL/GenBank/DDBJ databases">
        <title>Phylogenomics reveals ancestral predisposition of the termite-cultivated fungus Termitomyces towards a domesticated lifestyle.</title>
        <authorList>
            <person name="Auxier B."/>
            <person name="Grum-Grzhimaylo A."/>
            <person name="Cardenas M.E."/>
            <person name="Lodge J.D."/>
            <person name="Laessoe T."/>
            <person name="Pedersen O."/>
            <person name="Smith M.E."/>
            <person name="Kuyper T.W."/>
            <person name="Franco-Molano E.A."/>
            <person name="Baroni T.J."/>
            <person name="Aanen D.K."/>
        </authorList>
    </citation>
    <scope>NUCLEOTIDE SEQUENCE</scope>
    <source>
        <strain evidence="5">AP01</strain>
        <tissue evidence="5">Mycelium</tissue>
    </source>
</reference>
<comment type="subcellular location">
    <subcellularLocation>
        <location evidence="1">Membrane</location>
    </subcellularLocation>
</comment>